<organism evidence="1 2">
    <name type="scientific">Pseudoalteromonas phenolica</name>
    <dbReference type="NCBI Taxonomy" id="161398"/>
    <lineage>
        <taxon>Bacteria</taxon>
        <taxon>Pseudomonadati</taxon>
        <taxon>Pseudomonadota</taxon>
        <taxon>Gammaproteobacteria</taxon>
        <taxon>Alteromonadales</taxon>
        <taxon>Pseudoalteromonadaceae</taxon>
        <taxon>Pseudoalteromonas</taxon>
    </lineage>
</organism>
<sequence length="126" mass="14988">MDMRYDQDSPQSRTLMAKYLKLILFSDEVMRNRVRRAPKPQDNAYIQEVLSALKANPEKIEILARNCDEYKQQMHLKRGFLRAIERLEWVIHASKDIEQFEKSILADDYIGEVIRRYPLLFKGIKS</sequence>
<gene>
    <name evidence="1" type="ORF">PP2015_3832</name>
</gene>
<protein>
    <submittedName>
        <fullName evidence="1">Uncharacterized protein</fullName>
    </submittedName>
</protein>
<dbReference type="Proteomes" id="UP000061457">
    <property type="component" value="Chromosome II"/>
</dbReference>
<dbReference type="EMBL" id="CP013188">
    <property type="protein sequence ID" value="ALO44301.1"/>
    <property type="molecule type" value="Genomic_DNA"/>
</dbReference>
<dbReference type="STRING" id="161398.PP2015_3832"/>
<evidence type="ECO:0000313" key="2">
    <source>
        <dbReference type="Proteomes" id="UP000061457"/>
    </source>
</evidence>
<dbReference type="AlphaFoldDB" id="A0A0S2K7M9"/>
<dbReference type="PATRIC" id="fig|161398.10.peg.3917"/>
<reference evidence="1 2" key="1">
    <citation type="submission" date="2015-11" db="EMBL/GenBank/DDBJ databases">
        <authorList>
            <person name="Zhang Y."/>
            <person name="Guo Z."/>
        </authorList>
    </citation>
    <scope>NUCLEOTIDE SEQUENCE [LARGE SCALE GENOMIC DNA]</scope>
    <source>
        <strain evidence="1 2">KCTC 12086</strain>
    </source>
</reference>
<evidence type="ECO:0000313" key="1">
    <source>
        <dbReference type="EMBL" id="ALO44301.1"/>
    </source>
</evidence>
<name>A0A0S2K7M9_9GAMM</name>
<dbReference type="KEGG" id="pphe:PP2015_3832"/>
<proteinExistence type="predicted"/>
<keyword evidence="2" id="KW-1185">Reference proteome</keyword>
<accession>A0A0S2K7M9</accession>